<feature type="binding site" evidence="6">
    <location>
        <position position="85"/>
    </location>
    <ligand>
        <name>[4Fe-4S] cluster</name>
        <dbReference type="ChEBI" id="CHEBI:49883"/>
        <note>4Fe-4S-S-AdoMet</note>
    </ligand>
</feature>
<keyword evidence="3 6" id="KW-0479">Metal-binding</keyword>
<evidence type="ECO:0000259" key="7">
    <source>
        <dbReference type="PROSITE" id="PS51918"/>
    </source>
</evidence>
<keyword evidence="2 6" id="KW-0949">S-adenosyl-L-methionine</keyword>
<dbReference type="GO" id="GO:0051539">
    <property type="term" value="F:4 iron, 4 sulfur cluster binding"/>
    <property type="evidence" value="ECO:0007669"/>
    <property type="project" value="UniProtKB-KW"/>
</dbReference>
<dbReference type="PANTHER" id="PTHR30352:SF5">
    <property type="entry name" value="PYRUVATE FORMATE-LYASE 1-ACTIVATING ENZYME"/>
    <property type="match status" value="1"/>
</dbReference>
<dbReference type="SUPFAM" id="SSF102114">
    <property type="entry name" value="Radical SAM enzymes"/>
    <property type="match status" value="1"/>
</dbReference>
<evidence type="ECO:0000313" key="8">
    <source>
        <dbReference type="EMBL" id="QEN07466.1"/>
    </source>
</evidence>
<dbReference type="NCBIfam" id="TIGR04337">
    <property type="entry name" value="AmmeMemoSam_rS"/>
    <property type="match status" value="1"/>
</dbReference>
<sequence length="322" mass="36287">MDDLHLFKSLGNQGFQCLLCPHLCILKPGMSGFCRVRKSKDDGIYPQKNPVTVIAVDPIEKKPFYHFLPGSTSLSIGFSGCNLRCPFCQNHELVETSHYQKNISPEFIVKKAIEHKLPSVSFTYSEPLVHIEFLIETALLLKENNISVLLVTNGCMNLKPAKRLLSCLDGVKVDLKSFDQSWYKNELKGDLKAVKEFIGLASTMVHLEVVTLVIPGKNDHESEIRQSAQFLADLNPNIPFHLTAYFPQLHYSIPPTNIELLLRLKDIAQEFLNYVYTGNTGAVDQTFCSVCHTLLLDRFRGVSLLDHEGRCPVCQSVLYGKF</sequence>
<dbReference type="RefSeq" id="WP_149485546.1">
    <property type="nucleotide sequence ID" value="NZ_CP036150.1"/>
</dbReference>
<feature type="binding site" evidence="6">
    <location>
        <position position="88"/>
    </location>
    <ligand>
        <name>[4Fe-4S] cluster</name>
        <dbReference type="ChEBI" id="CHEBI:49883"/>
        <note>4Fe-4S-S-AdoMet</note>
    </ligand>
</feature>
<dbReference type="GO" id="GO:0046872">
    <property type="term" value="F:metal ion binding"/>
    <property type="evidence" value="ECO:0007669"/>
    <property type="project" value="UniProtKB-KW"/>
</dbReference>
<gene>
    <name evidence="8" type="primary">amrS</name>
    <name evidence="8" type="ORF">EXM22_05475</name>
</gene>
<keyword evidence="5 6" id="KW-0411">Iron-sulfur</keyword>
<evidence type="ECO:0000256" key="1">
    <source>
        <dbReference type="ARBA" id="ARBA00022485"/>
    </source>
</evidence>
<reference evidence="8 9" key="1">
    <citation type="submission" date="2019-02" db="EMBL/GenBank/DDBJ databases">
        <title>Complete Genome Sequence and Methylome Analysis of free living Spirochaetas.</title>
        <authorList>
            <person name="Fomenkov A."/>
            <person name="Dubinina G."/>
            <person name="Leshcheva N."/>
            <person name="Mikheeva N."/>
            <person name="Grabovich M."/>
            <person name="Vincze T."/>
            <person name="Roberts R.J."/>
        </authorList>
    </citation>
    <scope>NUCLEOTIDE SEQUENCE [LARGE SCALE GENOMIC DNA]</scope>
    <source>
        <strain evidence="8 9">K2</strain>
    </source>
</reference>
<organism evidence="8 9">
    <name type="scientific">Oceanispirochaeta crateris</name>
    <dbReference type="NCBI Taxonomy" id="2518645"/>
    <lineage>
        <taxon>Bacteria</taxon>
        <taxon>Pseudomonadati</taxon>
        <taxon>Spirochaetota</taxon>
        <taxon>Spirochaetia</taxon>
        <taxon>Spirochaetales</taxon>
        <taxon>Spirochaetaceae</taxon>
        <taxon>Oceanispirochaeta</taxon>
    </lineage>
</organism>
<evidence type="ECO:0000313" key="9">
    <source>
        <dbReference type="Proteomes" id="UP000324209"/>
    </source>
</evidence>
<dbReference type="PANTHER" id="PTHR30352">
    <property type="entry name" value="PYRUVATE FORMATE-LYASE-ACTIVATING ENZYME"/>
    <property type="match status" value="1"/>
</dbReference>
<keyword evidence="4 6" id="KW-0408">Iron</keyword>
<name>A0A5C1QLP8_9SPIO</name>
<evidence type="ECO:0000256" key="5">
    <source>
        <dbReference type="ARBA" id="ARBA00023014"/>
    </source>
</evidence>
<evidence type="ECO:0000256" key="6">
    <source>
        <dbReference type="PIRSR" id="PIRSR004869-50"/>
    </source>
</evidence>
<accession>A0A5C1QLP8</accession>
<feature type="binding site" evidence="6">
    <location>
        <position position="81"/>
    </location>
    <ligand>
        <name>[4Fe-4S] cluster</name>
        <dbReference type="ChEBI" id="CHEBI:49883"/>
        <note>4Fe-4S-S-AdoMet</note>
    </ligand>
</feature>
<dbReference type="PIRSF" id="PIRSF004869">
    <property type="entry name" value="PflX_prd"/>
    <property type="match status" value="1"/>
</dbReference>
<dbReference type="Pfam" id="PF04055">
    <property type="entry name" value="Radical_SAM"/>
    <property type="match status" value="1"/>
</dbReference>
<dbReference type="Proteomes" id="UP000324209">
    <property type="component" value="Chromosome"/>
</dbReference>
<protein>
    <submittedName>
        <fullName evidence="8">AmmeMemoRadiSam system radical SAM enzyme</fullName>
    </submittedName>
</protein>
<keyword evidence="1" id="KW-0004">4Fe-4S</keyword>
<dbReference type="InterPro" id="IPR016431">
    <property type="entry name" value="Pyrv-formate_lyase-activ_prd"/>
</dbReference>
<dbReference type="EMBL" id="CP036150">
    <property type="protein sequence ID" value="QEN07466.1"/>
    <property type="molecule type" value="Genomic_DNA"/>
</dbReference>
<dbReference type="AlphaFoldDB" id="A0A5C1QLP8"/>
<dbReference type="CDD" id="cd01335">
    <property type="entry name" value="Radical_SAM"/>
    <property type="match status" value="1"/>
</dbReference>
<dbReference type="PROSITE" id="PS51918">
    <property type="entry name" value="RADICAL_SAM"/>
    <property type="match status" value="1"/>
</dbReference>
<dbReference type="GO" id="GO:0003824">
    <property type="term" value="F:catalytic activity"/>
    <property type="evidence" value="ECO:0007669"/>
    <property type="project" value="InterPro"/>
</dbReference>
<dbReference type="SFLD" id="SFLDS00029">
    <property type="entry name" value="Radical_SAM"/>
    <property type="match status" value="1"/>
</dbReference>
<dbReference type="InterPro" id="IPR013785">
    <property type="entry name" value="Aldolase_TIM"/>
</dbReference>
<evidence type="ECO:0000256" key="4">
    <source>
        <dbReference type="ARBA" id="ARBA00023004"/>
    </source>
</evidence>
<dbReference type="Gene3D" id="3.20.20.70">
    <property type="entry name" value="Aldolase class I"/>
    <property type="match status" value="1"/>
</dbReference>
<dbReference type="SFLD" id="SFLDG01101">
    <property type="entry name" value="Uncharacterised_Radical_SAM_Su"/>
    <property type="match status" value="1"/>
</dbReference>
<comment type="cofactor">
    <cofactor evidence="6">
        <name>[4Fe-4S] cluster</name>
        <dbReference type="ChEBI" id="CHEBI:49883"/>
    </cofactor>
    <text evidence="6">Binds 1 [4Fe-4S] cluster. The cluster is coordinated with 3 cysteines and an exchangeable S-adenosyl-L-methionine.</text>
</comment>
<dbReference type="OrthoDB" id="9778883at2"/>
<dbReference type="InterPro" id="IPR058240">
    <property type="entry name" value="rSAM_sf"/>
</dbReference>
<dbReference type="InterPro" id="IPR027596">
    <property type="entry name" value="AmmeMemoSam_rS"/>
</dbReference>
<dbReference type="KEGG" id="ock:EXM22_05475"/>
<feature type="domain" description="Radical SAM core" evidence="7">
    <location>
        <begin position="66"/>
        <end position="279"/>
    </location>
</feature>
<dbReference type="InterPro" id="IPR034457">
    <property type="entry name" value="Organic_radical-activating"/>
</dbReference>
<evidence type="ECO:0000256" key="3">
    <source>
        <dbReference type="ARBA" id="ARBA00022723"/>
    </source>
</evidence>
<keyword evidence="9" id="KW-1185">Reference proteome</keyword>
<proteinExistence type="predicted"/>
<evidence type="ECO:0000256" key="2">
    <source>
        <dbReference type="ARBA" id="ARBA00022691"/>
    </source>
</evidence>
<dbReference type="InterPro" id="IPR007197">
    <property type="entry name" value="rSAM"/>
</dbReference>